<dbReference type="InterPro" id="IPR000326">
    <property type="entry name" value="PAP2/HPO"/>
</dbReference>
<accession>A0A0U2KZL6</accession>
<keyword evidence="2" id="KW-0575">Peroxidase</keyword>
<keyword evidence="3" id="KW-1185">Reference proteome</keyword>
<dbReference type="EMBL" id="CP013652">
    <property type="protein sequence ID" value="ALS22530.1"/>
    <property type="molecule type" value="Genomic_DNA"/>
</dbReference>
<reference evidence="2 3" key="2">
    <citation type="journal article" date="2016" name="Genome Announc.">
        <title>Complete Genome Sequences of Two Interactive Moderate Thermophiles, Paenibacillus napthalenovorans 32O-Y and Paenibacillus sp. 32O-W.</title>
        <authorList>
            <person name="Butler R.R.III."/>
            <person name="Wang J."/>
            <person name="Stark B.C."/>
            <person name="Pombert J.F."/>
        </authorList>
    </citation>
    <scope>NUCLEOTIDE SEQUENCE [LARGE SCALE GENOMIC DNA]</scope>
    <source>
        <strain evidence="2 3">32O-Y</strain>
    </source>
</reference>
<reference evidence="3" key="1">
    <citation type="submission" date="2015-12" db="EMBL/GenBank/DDBJ databases">
        <title>Complete genome sequences of two moderately thermophilic Paenibacillus species.</title>
        <authorList>
            <person name="Butler R.III."/>
            <person name="Wang J."/>
            <person name="Stark B.C."/>
            <person name="Pombert J.-F."/>
        </authorList>
    </citation>
    <scope>NUCLEOTIDE SEQUENCE [LARGE SCALE GENOMIC DNA]</scope>
    <source>
        <strain evidence="3">32O-Y</strain>
    </source>
</reference>
<dbReference type="Proteomes" id="UP000061660">
    <property type="component" value="Chromosome"/>
</dbReference>
<dbReference type="InterPro" id="IPR036938">
    <property type="entry name" value="PAP2/HPO_sf"/>
</dbReference>
<dbReference type="Gene3D" id="1.20.144.10">
    <property type="entry name" value="Phosphatidic acid phosphatase type 2/haloperoxidase"/>
    <property type="match status" value="1"/>
</dbReference>
<feature type="domain" description="Phosphatidic acid phosphatase type 2/haloperoxidase" evidence="1">
    <location>
        <begin position="2"/>
        <end position="41"/>
    </location>
</feature>
<proteinExistence type="predicted"/>
<dbReference type="AlphaFoldDB" id="A0A0U2KZL6"/>
<sequence>MILGVGYSRVYFGVHYITDIAAGYLAGLFCISTAFLIIRDKRTAISGYRYISSYRN</sequence>
<name>A0A0U2KZL6_9BACL</name>
<evidence type="ECO:0000259" key="1">
    <source>
        <dbReference type="Pfam" id="PF01569"/>
    </source>
</evidence>
<dbReference type="Pfam" id="PF01569">
    <property type="entry name" value="PAP2"/>
    <property type="match status" value="1"/>
</dbReference>
<dbReference type="SUPFAM" id="SSF48317">
    <property type="entry name" value="Acid phosphatase/Vanadium-dependent haloperoxidase"/>
    <property type="match status" value="1"/>
</dbReference>
<organism evidence="2 3">
    <name type="scientific">Paenibacillus naphthalenovorans</name>
    <dbReference type="NCBI Taxonomy" id="162209"/>
    <lineage>
        <taxon>Bacteria</taxon>
        <taxon>Bacillati</taxon>
        <taxon>Bacillota</taxon>
        <taxon>Bacilli</taxon>
        <taxon>Bacillales</taxon>
        <taxon>Paenibacillaceae</taxon>
        <taxon>Paenibacillus</taxon>
    </lineage>
</organism>
<gene>
    <name evidence="2" type="ORF">IJ22_21560</name>
</gene>
<evidence type="ECO:0000313" key="2">
    <source>
        <dbReference type="EMBL" id="ALS22530.1"/>
    </source>
</evidence>
<dbReference type="KEGG" id="pnp:IJ22_21560"/>
<evidence type="ECO:0000313" key="3">
    <source>
        <dbReference type="Proteomes" id="UP000061660"/>
    </source>
</evidence>
<dbReference type="PATRIC" id="fig|162209.4.peg.2290"/>
<keyword evidence="2" id="KW-0560">Oxidoreductase</keyword>
<dbReference type="GO" id="GO:0004601">
    <property type="term" value="F:peroxidase activity"/>
    <property type="evidence" value="ECO:0007669"/>
    <property type="project" value="UniProtKB-KW"/>
</dbReference>
<protein>
    <submittedName>
        <fullName evidence="2">Phosphatidic acid phosphatase type 2/haloperoxidase</fullName>
    </submittedName>
</protein>